<dbReference type="EMBL" id="ML208341">
    <property type="protein sequence ID" value="TFK68900.1"/>
    <property type="molecule type" value="Genomic_DNA"/>
</dbReference>
<proteinExistence type="predicted"/>
<evidence type="ECO:0000313" key="1">
    <source>
        <dbReference type="EMBL" id="TFK68900.1"/>
    </source>
</evidence>
<reference evidence="1 2" key="1">
    <citation type="journal article" date="2019" name="Nat. Ecol. Evol.">
        <title>Megaphylogeny resolves global patterns of mushroom evolution.</title>
        <authorList>
            <person name="Varga T."/>
            <person name="Krizsan K."/>
            <person name="Foldi C."/>
            <person name="Dima B."/>
            <person name="Sanchez-Garcia M."/>
            <person name="Sanchez-Ramirez S."/>
            <person name="Szollosi G.J."/>
            <person name="Szarkandi J.G."/>
            <person name="Papp V."/>
            <person name="Albert L."/>
            <person name="Andreopoulos W."/>
            <person name="Angelini C."/>
            <person name="Antonin V."/>
            <person name="Barry K.W."/>
            <person name="Bougher N.L."/>
            <person name="Buchanan P."/>
            <person name="Buyck B."/>
            <person name="Bense V."/>
            <person name="Catcheside P."/>
            <person name="Chovatia M."/>
            <person name="Cooper J."/>
            <person name="Damon W."/>
            <person name="Desjardin D."/>
            <person name="Finy P."/>
            <person name="Geml J."/>
            <person name="Haridas S."/>
            <person name="Hughes K."/>
            <person name="Justo A."/>
            <person name="Karasinski D."/>
            <person name="Kautmanova I."/>
            <person name="Kiss B."/>
            <person name="Kocsube S."/>
            <person name="Kotiranta H."/>
            <person name="LaButti K.M."/>
            <person name="Lechner B.E."/>
            <person name="Liimatainen K."/>
            <person name="Lipzen A."/>
            <person name="Lukacs Z."/>
            <person name="Mihaltcheva S."/>
            <person name="Morgado L.N."/>
            <person name="Niskanen T."/>
            <person name="Noordeloos M.E."/>
            <person name="Ohm R.A."/>
            <person name="Ortiz-Santana B."/>
            <person name="Ovrebo C."/>
            <person name="Racz N."/>
            <person name="Riley R."/>
            <person name="Savchenko A."/>
            <person name="Shiryaev A."/>
            <person name="Soop K."/>
            <person name="Spirin V."/>
            <person name="Szebenyi C."/>
            <person name="Tomsovsky M."/>
            <person name="Tulloss R.E."/>
            <person name="Uehling J."/>
            <person name="Grigoriev I.V."/>
            <person name="Vagvolgyi C."/>
            <person name="Papp T."/>
            <person name="Martin F.M."/>
            <person name="Miettinen O."/>
            <person name="Hibbett D.S."/>
            <person name="Nagy L.G."/>
        </authorList>
    </citation>
    <scope>NUCLEOTIDE SEQUENCE [LARGE SCALE GENOMIC DNA]</scope>
    <source>
        <strain evidence="1 2">NL-1719</strain>
    </source>
</reference>
<dbReference type="Proteomes" id="UP000308600">
    <property type="component" value="Unassembled WGS sequence"/>
</dbReference>
<evidence type="ECO:0000313" key="2">
    <source>
        <dbReference type="Proteomes" id="UP000308600"/>
    </source>
</evidence>
<name>A0ACD3ATR0_9AGAR</name>
<accession>A0ACD3ATR0</accession>
<protein>
    <submittedName>
        <fullName evidence="1">Uncharacterized protein</fullName>
    </submittedName>
</protein>
<organism evidence="1 2">
    <name type="scientific">Pluteus cervinus</name>
    <dbReference type="NCBI Taxonomy" id="181527"/>
    <lineage>
        <taxon>Eukaryota</taxon>
        <taxon>Fungi</taxon>
        <taxon>Dikarya</taxon>
        <taxon>Basidiomycota</taxon>
        <taxon>Agaricomycotina</taxon>
        <taxon>Agaricomycetes</taxon>
        <taxon>Agaricomycetidae</taxon>
        <taxon>Agaricales</taxon>
        <taxon>Pluteineae</taxon>
        <taxon>Pluteaceae</taxon>
        <taxon>Pluteus</taxon>
    </lineage>
</organism>
<gene>
    <name evidence="1" type="ORF">BDN72DRAFT_841201</name>
</gene>
<keyword evidence="2" id="KW-1185">Reference proteome</keyword>
<sequence length="82" mass="8893">MDTDQNTLANSSNTSPIMPRKATRTTTTSIRTRPSLSTAPRKSTRTRRNTQGPATDTRSTATRDVKKSNASTTTNEKSPALP</sequence>